<evidence type="ECO:0000313" key="1">
    <source>
        <dbReference type="EMBL" id="RJE24085.1"/>
    </source>
</evidence>
<dbReference type="AlphaFoldDB" id="A0A3A3A1S2"/>
<protein>
    <submittedName>
        <fullName evidence="1">Uncharacterized protein</fullName>
    </submittedName>
</protein>
<dbReference type="Proteomes" id="UP000266188">
    <property type="component" value="Unassembled WGS sequence"/>
</dbReference>
<accession>A0A3A3A1S2</accession>
<reference evidence="2" key="1">
    <citation type="submission" date="2017-02" db="EMBL/GenBank/DDBJ databases">
        <authorList>
            <person name="Tafer H."/>
            <person name="Lopandic K."/>
        </authorList>
    </citation>
    <scope>NUCLEOTIDE SEQUENCE [LARGE SCALE GENOMIC DNA]</scope>
    <source>
        <strain evidence="2">CBS 366.77</strain>
    </source>
</reference>
<gene>
    <name evidence="1" type="ORF">PHISCL_03574</name>
</gene>
<sequence>MYSCANYPRGCRGRVNIQGGKCADCVSLKLRRPASSVSPFAQPKDYRRALPSELLNDSPYRMLNLQQ</sequence>
<dbReference type="EMBL" id="MVGC01000094">
    <property type="protein sequence ID" value="RJE24085.1"/>
    <property type="molecule type" value="Genomic_DNA"/>
</dbReference>
<name>A0A3A3A1S2_9EURO</name>
<organism evidence="1 2">
    <name type="scientific">Aspergillus sclerotialis</name>
    <dbReference type="NCBI Taxonomy" id="2070753"/>
    <lineage>
        <taxon>Eukaryota</taxon>
        <taxon>Fungi</taxon>
        <taxon>Dikarya</taxon>
        <taxon>Ascomycota</taxon>
        <taxon>Pezizomycotina</taxon>
        <taxon>Eurotiomycetes</taxon>
        <taxon>Eurotiomycetidae</taxon>
        <taxon>Eurotiales</taxon>
        <taxon>Aspergillaceae</taxon>
        <taxon>Aspergillus</taxon>
        <taxon>Aspergillus subgen. Polypaecilum</taxon>
    </lineage>
</organism>
<comment type="caution">
    <text evidence="1">The sequence shown here is derived from an EMBL/GenBank/DDBJ whole genome shotgun (WGS) entry which is preliminary data.</text>
</comment>
<dbReference type="OrthoDB" id="3911301at2759"/>
<keyword evidence="2" id="KW-1185">Reference proteome</keyword>
<evidence type="ECO:0000313" key="2">
    <source>
        <dbReference type="Proteomes" id="UP000266188"/>
    </source>
</evidence>
<proteinExistence type="predicted"/>